<feature type="chain" id="PRO_5004508852" evidence="1">
    <location>
        <begin position="17"/>
        <end position="102"/>
    </location>
</feature>
<keyword evidence="3" id="KW-1185">Reference proteome</keyword>
<accession>S3EAQ6</accession>
<reference evidence="2 3" key="1">
    <citation type="journal article" date="2013" name="BMC Genomics">
        <title>Genomics-driven discovery of the pneumocandin biosynthetic gene cluster in the fungus Glarea lozoyensis.</title>
        <authorList>
            <person name="Chen L."/>
            <person name="Yue Q."/>
            <person name="Zhang X."/>
            <person name="Xiang M."/>
            <person name="Wang C."/>
            <person name="Li S."/>
            <person name="Che Y."/>
            <person name="Ortiz-Lopez F.J."/>
            <person name="Bills G.F."/>
            <person name="Liu X."/>
            <person name="An Z."/>
        </authorList>
    </citation>
    <scope>NUCLEOTIDE SEQUENCE [LARGE SCALE GENOMIC DNA]</scope>
    <source>
        <strain evidence="3">ATCC 20868 / MF5171</strain>
    </source>
</reference>
<evidence type="ECO:0000313" key="3">
    <source>
        <dbReference type="Proteomes" id="UP000016922"/>
    </source>
</evidence>
<dbReference type="GeneID" id="19470144"/>
<evidence type="ECO:0000313" key="2">
    <source>
        <dbReference type="EMBL" id="EPE35403.1"/>
    </source>
</evidence>
<protein>
    <submittedName>
        <fullName evidence="2">Uncharacterized protein</fullName>
    </submittedName>
</protein>
<dbReference type="HOGENOM" id="CLU_2277780_0_0_1"/>
<feature type="signal peptide" evidence="1">
    <location>
        <begin position="1"/>
        <end position="16"/>
    </location>
</feature>
<proteinExistence type="predicted"/>
<dbReference type="RefSeq" id="XP_008077482.1">
    <property type="nucleotide sequence ID" value="XM_008079291.1"/>
</dbReference>
<dbReference type="Proteomes" id="UP000016922">
    <property type="component" value="Unassembled WGS sequence"/>
</dbReference>
<organism evidence="2 3">
    <name type="scientific">Glarea lozoyensis (strain ATCC 20868 / MF5171)</name>
    <dbReference type="NCBI Taxonomy" id="1116229"/>
    <lineage>
        <taxon>Eukaryota</taxon>
        <taxon>Fungi</taxon>
        <taxon>Dikarya</taxon>
        <taxon>Ascomycota</taxon>
        <taxon>Pezizomycotina</taxon>
        <taxon>Leotiomycetes</taxon>
        <taxon>Helotiales</taxon>
        <taxon>Helotiaceae</taxon>
        <taxon>Glarea</taxon>
    </lineage>
</organism>
<gene>
    <name evidence="2" type="ORF">GLAREA_11102</name>
</gene>
<name>S3EAQ6_GLAL2</name>
<dbReference type="AlphaFoldDB" id="S3EAQ6"/>
<sequence>MNLLILLLTTLPLALSSPAASPSDLSARQNTGCYCGVLTGTSCGSRTSTGFSLSGSCNANYVYECTEQFGNARVKSQCLICNSGGQDGFDACLLGLGLPGGK</sequence>
<dbReference type="KEGG" id="glz:GLAREA_11102"/>
<dbReference type="EMBL" id="KE145354">
    <property type="protein sequence ID" value="EPE35403.1"/>
    <property type="molecule type" value="Genomic_DNA"/>
</dbReference>
<evidence type="ECO:0000256" key="1">
    <source>
        <dbReference type="SAM" id="SignalP"/>
    </source>
</evidence>
<dbReference type="OrthoDB" id="10462561at2759"/>
<keyword evidence="1" id="KW-0732">Signal</keyword>